<gene>
    <name evidence="2" type="ORF">J2S90_004399</name>
    <name evidence="3" type="ORF">J2S93_004386</name>
</gene>
<dbReference type="InterPro" id="IPR005325">
    <property type="entry name" value="DUF308_memb"/>
</dbReference>
<feature type="transmembrane region" description="Helical" evidence="1">
    <location>
        <begin position="17"/>
        <end position="50"/>
    </location>
</feature>
<organism evidence="2 5">
    <name type="scientific">Arthrobacter bambusae</name>
    <dbReference type="NCBI Taxonomy" id="1338426"/>
    <lineage>
        <taxon>Bacteria</taxon>
        <taxon>Bacillati</taxon>
        <taxon>Actinomycetota</taxon>
        <taxon>Actinomycetes</taxon>
        <taxon>Micrococcales</taxon>
        <taxon>Micrococcaceae</taxon>
        <taxon>Arthrobacter</taxon>
    </lineage>
</organism>
<reference evidence="2 4" key="1">
    <citation type="submission" date="2023-07" db="EMBL/GenBank/DDBJ databases">
        <title>Sorghum-associated microbial communities from plants grown in Nebraska, USA.</title>
        <authorList>
            <person name="Schachtman D."/>
        </authorList>
    </citation>
    <scope>NUCLEOTIDE SEQUENCE</scope>
    <source>
        <strain evidence="2">DS1006</strain>
        <strain evidence="3 4">DS1016</strain>
    </source>
</reference>
<dbReference type="PANTHER" id="PTHR34989:SF1">
    <property type="entry name" value="PROTEIN HDED"/>
    <property type="match status" value="1"/>
</dbReference>
<name>A0AAW8DLD1_9MICC</name>
<dbReference type="Pfam" id="PF03729">
    <property type="entry name" value="DUF308"/>
    <property type="match status" value="2"/>
</dbReference>
<feature type="transmembrane region" description="Helical" evidence="1">
    <location>
        <begin position="151"/>
        <end position="171"/>
    </location>
</feature>
<dbReference type="PANTHER" id="PTHR34989">
    <property type="entry name" value="PROTEIN HDED"/>
    <property type="match status" value="1"/>
</dbReference>
<dbReference type="GO" id="GO:0005886">
    <property type="term" value="C:plasma membrane"/>
    <property type="evidence" value="ECO:0007669"/>
    <property type="project" value="TreeGrafter"/>
</dbReference>
<keyword evidence="1" id="KW-1133">Transmembrane helix</keyword>
<keyword evidence="4" id="KW-1185">Reference proteome</keyword>
<dbReference type="EMBL" id="JAUSRG010000021">
    <property type="protein sequence ID" value="MDP9907407.1"/>
    <property type="molecule type" value="Genomic_DNA"/>
</dbReference>
<protein>
    <submittedName>
        <fullName evidence="2">Uncharacterized membrane protein HdeD (DUF308 family)</fullName>
    </submittedName>
</protein>
<proteinExistence type="predicted"/>
<dbReference type="Proteomes" id="UP001230951">
    <property type="component" value="Unassembled WGS sequence"/>
</dbReference>
<accession>A0AAW8DLD1</accession>
<keyword evidence="1" id="KW-0812">Transmembrane</keyword>
<comment type="caution">
    <text evidence="2">The sequence shown here is derived from an EMBL/GenBank/DDBJ whole genome shotgun (WGS) entry which is preliminary data.</text>
</comment>
<feature type="transmembrane region" description="Helical" evidence="1">
    <location>
        <begin position="127"/>
        <end position="145"/>
    </location>
</feature>
<evidence type="ECO:0000313" key="3">
    <source>
        <dbReference type="EMBL" id="MDQ0182929.1"/>
    </source>
</evidence>
<keyword evidence="1" id="KW-0472">Membrane</keyword>
<evidence type="ECO:0000256" key="1">
    <source>
        <dbReference type="SAM" id="Phobius"/>
    </source>
</evidence>
<dbReference type="InterPro" id="IPR052712">
    <property type="entry name" value="Acid_resist_chaperone_HdeD"/>
</dbReference>
<dbReference type="RefSeq" id="WP_059388482.1">
    <property type="nucleotide sequence ID" value="NZ_JAUSRG010000021.1"/>
</dbReference>
<feature type="transmembrane region" description="Helical" evidence="1">
    <location>
        <begin position="95"/>
        <end position="115"/>
    </location>
</feature>
<dbReference type="AlphaFoldDB" id="A0AAW8DLD1"/>
<dbReference type="EMBL" id="JAUSTF010000017">
    <property type="protein sequence ID" value="MDQ0182929.1"/>
    <property type="molecule type" value="Genomic_DNA"/>
</dbReference>
<evidence type="ECO:0000313" key="4">
    <source>
        <dbReference type="Proteomes" id="UP001230951"/>
    </source>
</evidence>
<evidence type="ECO:0000313" key="2">
    <source>
        <dbReference type="EMBL" id="MDP9907407.1"/>
    </source>
</evidence>
<dbReference type="Proteomes" id="UP001242995">
    <property type="component" value="Unassembled WGS sequence"/>
</dbReference>
<evidence type="ECO:0000313" key="5">
    <source>
        <dbReference type="Proteomes" id="UP001242995"/>
    </source>
</evidence>
<sequence>MSDTAGRKLFQHSGTALIFRGALALLLAFLVASLPVATVFALVYVFGVYAMTDGLTNMAHYFYDPARHSRWSLIGGFISVATGIVAVSWPGITAAALGVLIGAWALVLGVSQIILAMDTRTTVRAWWIWMLTALVTTLFGLFVLVNPGAGFLGVVALLATYSAVSGVLLIASGIKLRRRASSSVMLAH</sequence>
<feature type="transmembrane region" description="Helical" evidence="1">
    <location>
        <begin position="71"/>
        <end position="89"/>
    </location>
</feature>